<sequence length="138" mass="15936">MGPNHSKSEVSFSPASLFFYNYWENLLEDRKKVIYSTSFLIGRAAKWIEPYLFKLTNKDPAYLVNHWALFQSQLFTLFGEPTKAIKAEAELDCLRKKEGGNLCLYISDFRVLISRIGDWGESALIHHFRNGLASRILD</sequence>
<dbReference type="Proteomes" id="UP000765509">
    <property type="component" value="Unassembled WGS sequence"/>
</dbReference>
<evidence type="ECO:0000259" key="1">
    <source>
        <dbReference type="Pfam" id="PF03732"/>
    </source>
</evidence>
<organism evidence="2 3">
    <name type="scientific">Austropuccinia psidii MF-1</name>
    <dbReference type="NCBI Taxonomy" id="1389203"/>
    <lineage>
        <taxon>Eukaryota</taxon>
        <taxon>Fungi</taxon>
        <taxon>Dikarya</taxon>
        <taxon>Basidiomycota</taxon>
        <taxon>Pucciniomycotina</taxon>
        <taxon>Pucciniomycetes</taxon>
        <taxon>Pucciniales</taxon>
        <taxon>Sphaerophragmiaceae</taxon>
        <taxon>Austropuccinia</taxon>
    </lineage>
</organism>
<feature type="domain" description="Retrotransposon gag" evidence="1">
    <location>
        <begin position="37"/>
        <end position="133"/>
    </location>
</feature>
<evidence type="ECO:0000313" key="3">
    <source>
        <dbReference type="Proteomes" id="UP000765509"/>
    </source>
</evidence>
<accession>A0A9Q3DYM5</accession>
<dbReference type="EMBL" id="AVOT02021513">
    <property type="protein sequence ID" value="MBW0510378.1"/>
    <property type="molecule type" value="Genomic_DNA"/>
</dbReference>
<reference evidence="2" key="1">
    <citation type="submission" date="2021-03" db="EMBL/GenBank/DDBJ databases">
        <title>Draft genome sequence of rust myrtle Austropuccinia psidii MF-1, a brazilian biotype.</title>
        <authorList>
            <person name="Quecine M.C."/>
            <person name="Pachon D.M.R."/>
            <person name="Bonatelli M.L."/>
            <person name="Correr F.H."/>
            <person name="Franceschini L.M."/>
            <person name="Leite T.F."/>
            <person name="Margarido G.R.A."/>
            <person name="Almeida C.A."/>
            <person name="Ferrarezi J.A."/>
            <person name="Labate C.A."/>
        </authorList>
    </citation>
    <scope>NUCLEOTIDE SEQUENCE</scope>
    <source>
        <strain evidence="2">MF-1</strain>
    </source>
</reference>
<name>A0A9Q3DYM5_9BASI</name>
<gene>
    <name evidence="2" type="ORF">O181_050093</name>
</gene>
<dbReference type="OrthoDB" id="2447685at2759"/>
<dbReference type="InterPro" id="IPR005162">
    <property type="entry name" value="Retrotrans_gag_dom"/>
</dbReference>
<evidence type="ECO:0000313" key="2">
    <source>
        <dbReference type="EMBL" id="MBW0510378.1"/>
    </source>
</evidence>
<keyword evidence="3" id="KW-1185">Reference proteome</keyword>
<dbReference type="AlphaFoldDB" id="A0A9Q3DYM5"/>
<dbReference type="Pfam" id="PF03732">
    <property type="entry name" value="Retrotrans_gag"/>
    <property type="match status" value="1"/>
</dbReference>
<proteinExistence type="predicted"/>
<protein>
    <recommendedName>
        <fullName evidence="1">Retrotransposon gag domain-containing protein</fullName>
    </recommendedName>
</protein>
<comment type="caution">
    <text evidence="2">The sequence shown here is derived from an EMBL/GenBank/DDBJ whole genome shotgun (WGS) entry which is preliminary data.</text>
</comment>